<dbReference type="Gene3D" id="3.40.50.2000">
    <property type="entry name" value="Glycogen Phosphorylase B"/>
    <property type="match status" value="2"/>
</dbReference>
<evidence type="ECO:0000259" key="1">
    <source>
        <dbReference type="Pfam" id="PF00534"/>
    </source>
</evidence>
<keyword evidence="3" id="KW-1185">Reference proteome</keyword>
<dbReference type="InterPro" id="IPR050194">
    <property type="entry name" value="Glycosyltransferase_grp1"/>
</dbReference>
<proteinExistence type="predicted"/>
<evidence type="ECO:0000313" key="3">
    <source>
        <dbReference type="Proteomes" id="UP000463983"/>
    </source>
</evidence>
<dbReference type="AlphaFoldDB" id="A0A857N5X5"/>
<dbReference type="InterPro" id="IPR001296">
    <property type="entry name" value="Glyco_trans_1"/>
</dbReference>
<keyword evidence="2" id="KW-0808">Transferase</keyword>
<organism evidence="2 3">
    <name type="scientific">Candidatus Chazhemtobacterium aquaticus</name>
    <dbReference type="NCBI Taxonomy" id="2715735"/>
    <lineage>
        <taxon>Bacteria</taxon>
        <taxon>Candidatus Chazhemtobacteraceae</taxon>
        <taxon>Candidatus Chazhemtobacterium</taxon>
    </lineage>
</organism>
<dbReference type="PANTHER" id="PTHR45947:SF3">
    <property type="entry name" value="SULFOQUINOVOSYL TRANSFERASE SQD2"/>
    <property type="match status" value="1"/>
</dbReference>
<sequence>MRSSNLNDLKIALVYDRVNKFGGAERVIQQLHQLFPKAPLYTLVYDPAKATWASGMDVRPSFLNLPFLRSHHELLAPLAPLAFETFNFNDYNLVISITSESAKAVITKPNTLHVCYCLTPTRYLWSGRQEYLTHPGLGILSPLVKRYLHKNIKKYQKNDLYLSHRPDHYIAISQEVQSRIRRYYHRPSSVIYPPINYDYFSRAPRLKRTHYLFVSRLVPYKKADLVINAFAHPSLQSSNLIVVGSGSQSSSLKRQATHNVKFLSSVSDQQLRRLYASAKALIFPSHEDFGLVPLEAQACGTPVLAYNQGGAQETVIEGKTGLFFTSQTIKAIINAITKFEKQTTISSVLCRKNAARFSPLVFQHQLSATLKILWQKHQQTYM</sequence>
<dbReference type="Proteomes" id="UP000463983">
    <property type="component" value="Chromosome"/>
</dbReference>
<dbReference type="PANTHER" id="PTHR45947">
    <property type="entry name" value="SULFOQUINOVOSYL TRANSFERASE SQD2"/>
    <property type="match status" value="1"/>
</dbReference>
<accession>A0A857N5X5</accession>
<dbReference type="GO" id="GO:0016757">
    <property type="term" value="F:glycosyltransferase activity"/>
    <property type="evidence" value="ECO:0007669"/>
    <property type="project" value="InterPro"/>
</dbReference>
<dbReference type="KEGG" id="caqa:MICH65_0546"/>
<name>A0A857N5X5_9BACT</name>
<gene>
    <name evidence="2" type="ORF">MICH65_0546</name>
</gene>
<evidence type="ECO:0000313" key="2">
    <source>
        <dbReference type="EMBL" id="QHO63527.1"/>
    </source>
</evidence>
<feature type="domain" description="Glycosyl transferase family 1" evidence="1">
    <location>
        <begin position="206"/>
        <end position="354"/>
    </location>
</feature>
<dbReference type="EMBL" id="CP047901">
    <property type="protein sequence ID" value="QHO63527.1"/>
    <property type="molecule type" value="Genomic_DNA"/>
</dbReference>
<protein>
    <submittedName>
        <fullName evidence="2">Glycosyltransferase</fullName>
    </submittedName>
</protein>
<dbReference type="SUPFAM" id="SSF53756">
    <property type="entry name" value="UDP-Glycosyltransferase/glycogen phosphorylase"/>
    <property type="match status" value="1"/>
</dbReference>
<dbReference type="Pfam" id="PF00534">
    <property type="entry name" value="Glycos_transf_1"/>
    <property type="match status" value="1"/>
</dbReference>
<dbReference type="RefSeq" id="WP_161931905.1">
    <property type="nucleotide sequence ID" value="NZ_CP047901.1"/>
</dbReference>
<reference evidence="3" key="1">
    <citation type="journal article" date="2020" name="Microorganisms">
        <title>Complete Genome of a Member of a New Bacterial Lineage in the Microgenomates Group Reveals an Unusual Nucleotide Composition Disparity Between Two Strands of DNA and Limited Metabolic Potential.</title>
        <authorList>
            <person name="Kadnikov V.V."/>
            <person name="Mardanov A.V."/>
            <person name="Beletsky A.V."/>
            <person name="Karnachuk O.V."/>
            <person name="Ravin N.V."/>
        </authorList>
    </citation>
    <scope>NUCLEOTIDE SEQUENCE [LARGE SCALE GENOMIC DNA]</scope>
</reference>